<keyword evidence="2" id="KW-1185">Reference proteome</keyword>
<gene>
    <name evidence="1" type="ORF">EJP77_09400</name>
</gene>
<proteinExistence type="predicted"/>
<sequence length="92" mass="10940">MLTYQIDPSVLDLQESQDGTDIEFNIKLHHGNSVDQLRLVQQVFDSNTDYTDALFYAYANHEYKVIVRQEHYNDFLIELFKARLLRSLEWAE</sequence>
<evidence type="ECO:0000313" key="2">
    <source>
        <dbReference type="Proteomes" id="UP000272464"/>
    </source>
</evidence>
<dbReference type="RefSeq" id="WP_127198982.1">
    <property type="nucleotide sequence ID" value="NZ_RZNX01000003.1"/>
</dbReference>
<dbReference type="AlphaFoldDB" id="A0A3S1B8B1"/>
<evidence type="ECO:0000313" key="1">
    <source>
        <dbReference type="EMBL" id="RUT31601.1"/>
    </source>
</evidence>
<dbReference type="OrthoDB" id="2941641at2"/>
<name>A0A3S1B8B1_9BACL</name>
<dbReference type="EMBL" id="RZNX01000003">
    <property type="protein sequence ID" value="RUT31601.1"/>
    <property type="molecule type" value="Genomic_DNA"/>
</dbReference>
<dbReference type="Proteomes" id="UP000272464">
    <property type="component" value="Unassembled WGS sequence"/>
</dbReference>
<protein>
    <submittedName>
        <fullName evidence="1">Uncharacterized protein</fullName>
    </submittedName>
</protein>
<accession>A0A3S1B8B1</accession>
<comment type="caution">
    <text evidence="1">The sequence shown here is derived from an EMBL/GenBank/DDBJ whole genome shotgun (WGS) entry which is preliminary data.</text>
</comment>
<organism evidence="1 2">
    <name type="scientific">Paenibacillus zeisoli</name>
    <dbReference type="NCBI Taxonomy" id="2496267"/>
    <lineage>
        <taxon>Bacteria</taxon>
        <taxon>Bacillati</taxon>
        <taxon>Bacillota</taxon>
        <taxon>Bacilli</taxon>
        <taxon>Bacillales</taxon>
        <taxon>Paenibacillaceae</taxon>
        <taxon>Paenibacillus</taxon>
    </lineage>
</organism>
<reference evidence="1 2" key="1">
    <citation type="submission" date="2018-12" db="EMBL/GenBank/DDBJ databases">
        <authorList>
            <person name="Sun L."/>
            <person name="Chen Z."/>
        </authorList>
    </citation>
    <scope>NUCLEOTIDE SEQUENCE [LARGE SCALE GENOMIC DNA]</scope>
    <source>
        <strain evidence="1 2">3-5-3</strain>
    </source>
</reference>